<keyword evidence="4" id="KW-0274">FAD</keyword>
<proteinExistence type="inferred from homology"/>
<organism evidence="7 8">
    <name type="scientific">Lentinula detonsa</name>
    <dbReference type="NCBI Taxonomy" id="2804962"/>
    <lineage>
        <taxon>Eukaryota</taxon>
        <taxon>Fungi</taxon>
        <taxon>Dikarya</taxon>
        <taxon>Basidiomycota</taxon>
        <taxon>Agaricomycotina</taxon>
        <taxon>Agaricomycetes</taxon>
        <taxon>Agaricomycetidae</taxon>
        <taxon>Agaricales</taxon>
        <taxon>Marasmiineae</taxon>
        <taxon>Omphalotaceae</taxon>
        <taxon>Lentinula</taxon>
    </lineage>
</organism>
<evidence type="ECO:0000256" key="2">
    <source>
        <dbReference type="ARBA" id="ARBA00009183"/>
    </source>
</evidence>
<dbReference type="Pfam" id="PF00743">
    <property type="entry name" value="FMO-like"/>
    <property type="match status" value="1"/>
</dbReference>
<evidence type="ECO:0000313" key="7">
    <source>
        <dbReference type="EMBL" id="KAJ3745152.1"/>
    </source>
</evidence>
<comment type="cofactor">
    <cofactor evidence="1">
        <name>FAD</name>
        <dbReference type="ChEBI" id="CHEBI:57692"/>
    </cofactor>
</comment>
<sequence>MMMNTIKCRLDLLDTYVPTKSFTPFAMDQDFDRIASSWFAQFSLSLRQQDVPGCVSLFHSSGWLRDLLVFTWNLRTLNGHDQILNYLTSNMKLTTISQLKLSSDDLYFKPSPGDLPGSISSGFTFSTPIGIGRGLFTLTPTDPVSGIWKAFTLLMSLHSLNDYEPIGAEQGNYHGNAMCWSEVREQRARVIEANPHVLIVGAGQNGLQVAARFKQMGIPTLLIEKNKRIGDQWRKRYPSLTLHTTKEHHTMLYQPYPETWPRYTPRDKVADWLEQYAVSQDLVVWMQSQPLPTPSYDEQKKEWSVCIDRNGQILTIHPKHIVLATGTLGGAYTPSVEGHSIFNGYTLHSDSYTGGPQFYGKRVVVISLALDIHVRGAKSVTLLQRSSTCVQSSKTVVEMLDRVWAPDIPTEVADYRAAGTPFNLIKQTLREHKDEYWEKDKELLEGLIKAGLNVDLGPDGSGILPLVSERGGGYWMDVGCADYVISGKIKVKSTSGIRKFTETGLMLEDGTVLEADVVVFATGFVNIRTVMKEIFGDAIDKAGPVGGVDEEGEVKGAYRSTGHPGLWYAPGDFQLSRFGSRFLAIQLQAIELGYMKQGI</sequence>
<keyword evidence="8" id="KW-1185">Reference proteome</keyword>
<keyword evidence="5" id="KW-0521">NADP</keyword>
<accession>A0A9W8P1V8</accession>
<evidence type="ECO:0000256" key="4">
    <source>
        <dbReference type="ARBA" id="ARBA00022827"/>
    </source>
</evidence>
<dbReference type="AlphaFoldDB" id="A0A9W8P1V8"/>
<evidence type="ECO:0000313" key="8">
    <source>
        <dbReference type="Proteomes" id="UP001142393"/>
    </source>
</evidence>
<dbReference type="GO" id="GO:0050661">
    <property type="term" value="F:NADP binding"/>
    <property type="evidence" value="ECO:0007669"/>
    <property type="project" value="InterPro"/>
</dbReference>
<dbReference type="Proteomes" id="UP001142393">
    <property type="component" value="Unassembled WGS sequence"/>
</dbReference>
<dbReference type="InterPro" id="IPR036188">
    <property type="entry name" value="FAD/NAD-bd_sf"/>
</dbReference>
<dbReference type="GO" id="GO:0004499">
    <property type="term" value="F:N,N-dimethylaniline monooxygenase activity"/>
    <property type="evidence" value="ECO:0007669"/>
    <property type="project" value="InterPro"/>
</dbReference>
<dbReference type="SUPFAM" id="SSF51905">
    <property type="entry name" value="FAD/NAD(P)-binding domain"/>
    <property type="match status" value="2"/>
</dbReference>
<dbReference type="PANTHER" id="PTHR43539:SF68">
    <property type="entry name" value="FLAVIN-BINDING MONOOXYGENASE-LIKE PROTEIN (AFU_ORTHOLOGUE AFUA_4G09220)"/>
    <property type="match status" value="1"/>
</dbReference>
<protein>
    <submittedName>
        <fullName evidence="7">FAD/NAD-P-binding domain-containing protein</fullName>
    </submittedName>
</protein>
<evidence type="ECO:0000256" key="1">
    <source>
        <dbReference type="ARBA" id="ARBA00001974"/>
    </source>
</evidence>
<dbReference type="PANTHER" id="PTHR43539">
    <property type="entry name" value="FLAVIN-BINDING MONOOXYGENASE-LIKE PROTEIN (AFU_ORTHOLOGUE AFUA_4G09220)"/>
    <property type="match status" value="1"/>
</dbReference>
<reference evidence="7 8" key="1">
    <citation type="journal article" date="2023" name="Proc. Natl. Acad. Sci. U.S.A.">
        <title>A global phylogenomic analysis of the shiitake genus Lentinula.</title>
        <authorList>
            <person name="Sierra-Patev S."/>
            <person name="Min B."/>
            <person name="Naranjo-Ortiz M."/>
            <person name="Looney B."/>
            <person name="Konkel Z."/>
            <person name="Slot J.C."/>
            <person name="Sakamoto Y."/>
            <person name="Steenwyk J.L."/>
            <person name="Rokas A."/>
            <person name="Carro J."/>
            <person name="Camarero S."/>
            <person name="Ferreira P."/>
            <person name="Molpeceres G."/>
            <person name="Ruiz-Duenas F.J."/>
            <person name="Serrano A."/>
            <person name="Henrissat B."/>
            <person name="Drula E."/>
            <person name="Hughes K.W."/>
            <person name="Mata J.L."/>
            <person name="Ishikawa N.K."/>
            <person name="Vargas-Isla R."/>
            <person name="Ushijima S."/>
            <person name="Smith C.A."/>
            <person name="Donoghue J."/>
            <person name="Ahrendt S."/>
            <person name="Andreopoulos W."/>
            <person name="He G."/>
            <person name="LaButti K."/>
            <person name="Lipzen A."/>
            <person name="Ng V."/>
            <person name="Riley R."/>
            <person name="Sandor L."/>
            <person name="Barry K."/>
            <person name="Martinez A.T."/>
            <person name="Xiao Y."/>
            <person name="Gibbons J.G."/>
            <person name="Terashima K."/>
            <person name="Grigoriev I.V."/>
            <person name="Hibbett D."/>
        </authorList>
    </citation>
    <scope>NUCLEOTIDE SEQUENCE [LARGE SCALE GENOMIC DNA]</scope>
    <source>
        <strain evidence="7 8">TFB7810</strain>
    </source>
</reference>
<evidence type="ECO:0000256" key="6">
    <source>
        <dbReference type="ARBA" id="ARBA00023002"/>
    </source>
</evidence>
<evidence type="ECO:0000256" key="5">
    <source>
        <dbReference type="ARBA" id="ARBA00022857"/>
    </source>
</evidence>
<evidence type="ECO:0000256" key="3">
    <source>
        <dbReference type="ARBA" id="ARBA00022630"/>
    </source>
</evidence>
<dbReference type="EMBL" id="JANVFU010000006">
    <property type="protein sequence ID" value="KAJ3745152.1"/>
    <property type="molecule type" value="Genomic_DNA"/>
</dbReference>
<comment type="similarity">
    <text evidence="2">Belongs to the FMO family.</text>
</comment>
<name>A0A9W8P1V8_9AGAR</name>
<comment type="caution">
    <text evidence="7">The sequence shown here is derived from an EMBL/GenBank/DDBJ whole genome shotgun (WGS) entry which is preliminary data.</text>
</comment>
<keyword evidence="6" id="KW-0560">Oxidoreductase</keyword>
<dbReference type="InterPro" id="IPR020946">
    <property type="entry name" value="Flavin_mOase-like"/>
</dbReference>
<dbReference type="FunFam" id="3.50.50.60:FF:000023">
    <property type="entry name" value="Dimethylaniline monooxygenase [N-oxide-forming]"/>
    <property type="match status" value="1"/>
</dbReference>
<dbReference type="Gene3D" id="3.50.50.60">
    <property type="entry name" value="FAD/NAD(P)-binding domain"/>
    <property type="match status" value="2"/>
</dbReference>
<dbReference type="GO" id="GO:0050660">
    <property type="term" value="F:flavin adenine dinucleotide binding"/>
    <property type="evidence" value="ECO:0007669"/>
    <property type="project" value="InterPro"/>
</dbReference>
<dbReference type="InterPro" id="IPR050982">
    <property type="entry name" value="Auxin_biosynth/cation_transpt"/>
</dbReference>
<gene>
    <name evidence="7" type="ORF">DFH05DRAFT_1550510</name>
</gene>
<keyword evidence="3" id="KW-0285">Flavoprotein</keyword>